<organism evidence="4 5">
    <name type="scientific">Parambassis ranga</name>
    <name type="common">Indian glassy fish</name>
    <dbReference type="NCBI Taxonomy" id="210632"/>
    <lineage>
        <taxon>Eukaryota</taxon>
        <taxon>Metazoa</taxon>
        <taxon>Chordata</taxon>
        <taxon>Craniata</taxon>
        <taxon>Vertebrata</taxon>
        <taxon>Euteleostomi</taxon>
        <taxon>Actinopterygii</taxon>
        <taxon>Neopterygii</taxon>
        <taxon>Teleostei</taxon>
        <taxon>Neoteleostei</taxon>
        <taxon>Acanthomorphata</taxon>
        <taxon>Ovalentaria</taxon>
        <taxon>Ambassidae</taxon>
        <taxon>Parambassis</taxon>
    </lineage>
</organism>
<proteinExistence type="inferred from homology"/>
<dbReference type="GeneID" id="114436477"/>
<feature type="region of interest" description="Disordered" evidence="3">
    <location>
        <begin position="1"/>
        <end position="76"/>
    </location>
</feature>
<dbReference type="PANTHER" id="PTHR46363:SF1">
    <property type="entry name" value="DEOXYRIBONUCLEASE TATDN2-RELATED"/>
    <property type="match status" value="1"/>
</dbReference>
<comment type="similarity">
    <text evidence="1">Belongs to the metallo-dependent hydrolases superfamily. TatD-type hydrolase family.</text>
</comment>
<feature type="compositionally biased region" description="Polar residues" evidence="3">
    <location>
        <begin position="26"/>
        <end position="38"/>
    </location>
</feature>
<feature type="region of interest" description="Disordered" evidence="3">
    <location>
        <begin position="203"/>
        <end position="235"/>
    </location>
</feature>
<name>A0A6P7IPL0_9TELE</name>
<dbReference type="PROSITE" id="PS01091">
    <property type="entry name" value="TATD_3"/>
    <property type="match status" value="1"/>
</dbReference>
<dbReference type="RefSeq" id="XP_028262554.1">
    <property type="nucleotide sequence ID" value="XM_028406753.1"/>
</dbReference>
<dbReference type="InterPro" id="IPR032466">
    <property type="entry name" value="Metal_Hydrolase"/>
</dbReference>
<dbReference type="Pfam" id="PF01026">
    <property type="entry name" value="TatD_DNase"/>
    <property type="match status" value="1"/>
</dbReference>
<evidence type="ECO:0000313" key="5">
    <source>
        <dbReference type="RefSeq" id="XP_028262554.1"/>
    </source>
</evidence>
<dbReference type="FunFam" id="3.20.20.140:FF:000027">
    <property type="entry name" value="putative deoxyribonuclease TATDN2"/>
    <property type="match status" value="1"/>
</dbReference>
<feature type="compositionally biased region" description="Polar residues" evidence="3">
    <location>
        <begin position="46"/>
        <end position="56"/>
    </location>
</feature>
<dbReference type="InParanoid" id="A0A6P7IPL0"/>
<dbReference type="Gene3D" id="3.20.20.140">
    <property type="entry name" value="Metal-dependent hydrolases"/>
    <property type="match status" value="1"/>
</dbReference>
<dbReference type="AlphaFoldDB" id="A0A6P7IPL0"/>
<sequence>MDNSSREKLKSDWRRTVRPCVTTPTHLQEITASSNTPPDLNKSRKICSNTPLSDSPGSEGFRALSLDTPKRKSRELCESDKAKLRKLSRKKLGFSKDTSMNPSPKDAECRNSLQVAPPSSHSFIYKRKQRTPEEGSRAICRMALIAAIGTTIAKHRSPNIPRTDLKSQSSPPVDSPVQTKVPSPASLHRKTVDIKCLSAKHDNELEDTGTVNEDPWSPSRVSEDTEAQNDSPQPQTDARIFVLKEENSSEAVQDPVAFETTYQDRLYVSEDELDVVDSNSSYPVLRYSLDCCFAIQESSQQHMTPAVTTHRNALSSFAPFSTDKTTGALQVAAEDFEMPLPLQRTVTVSSKASTVDTESLCSSSSVPSPADPYALPLHSKISKSRIYAVSRRQSDQTSYSSTSRCPPMRRGSLGAKPLWTSYPYQDSEVGFIDTHCHLDMLYGKLGFCGTFRNFRKLYRRSFSPEFQGCITNFCNPAIMVKEALWEGLLAEDMVWGAFGCHPHFATNYSNIQECNILMAMRHPKAVAFGEMGLDYSYKNSTKVARQKEVFERQLRLAVAMRKPLVIHCRDADQDLLEIMKKCVPRDYKIHRHCFTSSYSVIEPFLTEFPNMYVGFTALITYHNAADARNSVCRIPLNRIVLETDAPYFLPRQVKKDVSQFSHPGMGIHTLQELSLLKGVDIATVLNVTRNNTVQLYGV</sequence>
<dbReference type="OrthoDB" id="413993at2759"/>
<keyword evidence="2" id="KW-0378">Hydrolase</keyword>
<protein>
    <submittedName>
        <fullName evidence="5">Deoxyribonuclease TATDN2</fullName>
    </submittedName>
</protein>
<dbReference type="Proteomes" id="UP000515145">
    <property type="component" value="Chromosome 5"/>
</dbReference>
<evidence type="ECO:0000256" key="1">
    <source>
        <dbReference type="ARBA" id="ARBA00009275"/>
    </source>
</evidence>
<feature type="compositionally biased region" description="Low complexity" evidence="3">
    <location>
        <begin position="167"/>
        <end position="178"/>
    </location>
</feature>
<accession>A0A6P7IPL0</accession>
<keyword evidence="4" id="KW-1185">Reference proteome</keyword>
<evidence type="ECO:0000256" key="2">
    <source>
        <dbReference type="ARBA" id="ARBA00022801"/>
    </source>
</evidence>
<dbReference type="SUPFAM" id="SSF51556">
    <property type="entry name" value="Metallo-dependent hydrolases"/>
    <property type="match status" value="1"/>
</dbReference>
<dbReference type="GO" id="GO:0016788">
    <property type="term" value="F:hydrolase activity, acting on ester bonds"/>
    <property type="evidence" value="ECO:0007669"/>
    <property type="project" value="InterPro"/>
</dbReference>
<reference evidence="5" key="1">
    <citation type="submission" date="2025-08" db="UniProtKB">
        <authorList>
            <consortium name="RefSeq"/>
        </authorList>
    </citation>
    <scope>IDENTIFICATION</scope>
</reference>
<dbReference type="CDD" id="cd01310">
    <property type="entry name" value="TatD_DNAse"/>
    <property type="match status" value="1"/>
</dbReference>
<dbReference type="InterPro" id="IPR018228">
    <property type="entry name" value="DNase_TatD-rel_CS"/>
</dbReference>
<evidence type="ECO:0000313" key="4">
    <source>
        <dbReference type="Proteomes" id="UP000515145"/>
    </source>
</evidence>
<feature type="region of interest" description="Disordered" evidence="3">
    <location>
        <begin position="88"/>
        <end position="114"/>
    </location>
</feature>
<feature type="compositionally biased region" description="Basic and acidic residues" evidence="3">
    <location>
        <begin position="1"/>
        <end position="15"/>
    </location>
</feature>
<dbReference type="InterPro" id="IPR001130">
    <property type="entry name" value="TatD-like"/>
</dbReference>
<dbReference type="PANTHER" id="PTHR46363">
    <property type="entry name" value="DEOXYRIBONUCLEASE TATDN2-RELATED"/>
    <property type="match status" value="1"/>
</dbReference>
<dbReference type="CTD" id="9797"/>
<dbReference type="PROSITE" id="PS01137">
    <property type="entry name" value="TATD_1"/>
    <property type="match status" value="1"/>
</dbReference>
<feature type="region of interest" description="Disordered" evidence="3">
    <location>
        <begin position="155"/>
        <end position="188"/>
    </location>
</feature>
<evidence type="ECO:0000256" key="3">
    <source>
        <dbReference type="SAM" id="MobiDB-lite"/>
    </source>
</evidence>
<gene>
    <name evidence="5" type="primary">tatdn2</name>
</gene>